<dbReference type="PROSITE" id="PS50048">
    <property type="entry name" value="ZN2_CY6_FUNGAL_2"/>
    <property type="match status" value="2"/>
</dbReference>
<dbReference type="Pfam" id="PF04082">
    <property type="entry name" value="Fungal_trans"/>
    <property type="match status" value="1"/>
</dbReference>
<evidence type="ECO:0000256" key="1">
    <source>
        <dbReference type="ARBA" id="ARBA00004123"/>
    </source>
</evidence>
<keyword evidence="3" id="KW-0805">Transcription regulation</keyword>
<dbReference type="PANTHER" id="PTHR47338">
    <property type="entry name" value="ZN(II)2CYS6 TRANSCRIPTION FACTOR (EUROFUNG)-RELATED"/>
    <property type="match status" value="1"/>
</dbReference>
<feature type="region of interest" description="Disordered" evidence="6">
    <location>
        <begin position="1"/>
        <end position="35"/>
    </location>
</feature>
<keyword evidence="2" id="KW-0479">Metal-binding</keyword>
<name>A0A194US14_CYTMA</name>
<evidence type="ECO:0000256" key="4">
    <source>
        <dbReference type="ARBA" id="ARBA00023163"/>
    </source>
</evidence>
<keyword evidence="5" id="KW-0539">Nucleus</keyword>
<dbReference type="GO" id="GO:0000981">
    <property type="term" value="F:DNA-binding transcription factor activity, RNA polymerase II-specific"/>
    <property type="evidence" value="ECO:0007669"/>
    <property type="project" value="InterPro"/>
</dbReference>
<dbReference type="InterPro" id="IPR007219">
    <property type="entry name" value="XnlR_reg_dom"/>
</dbReference>
<dbReference type="GO" id="GO:0005634">
    <property type="term" value="C:nucleus"/>
    <property type="evidence" value="ECO:0007669"/>
    <property type="project" value="UniProtKB-SubCell"/>
</dbReference>
<protein>
    <recommendedName>
        <fullName evidence="7">Zn(2)-C6 fungal-type domain-containing protein</fullName>
    </recommendedName>
</protein>
<evidence type="ECO:0000256" key="3">
    <source>
        <dbReference type="ARBA" id="ARBA00023015"/>
    </source>
</evidence>
<dbReference type="GO" id="GO:0008270">
    <property type="term" value="F:zinc ion binding"/>
    <property type="evidence" value="ECO:0007669"/>
    <property type="project" value="InterPro"/>
</dbReference>
<dbReference type="CDD" id="cd12148">
    <property type="entry name" value="fungal_TF_MHR"/>
    <property type="match status" value="1"/>
</dbReference>
<dbReference type="PROSITE" id="PS00463">
    <property type="entry name" value="ZN2_CY6_FUNGAL_1"/>
    <property type="match status" value="2"/>
</dbReference>
<feature type="domain" description="Zn(2)-C6 fungal-type" evidence="7">
    <location>
        <begin position="66"/>
        <end position="100"/>
    </location>
</feature>
<dbReference type="CDD" id="cd00067">
    <property type="entry name" value="GAL4"/>
    <property type="match status" value="2"/>
</dbReference>
<accession>A0A194US14</accession>
<evidence type="ECO:0000256" key="2">
    <source>
        <dbReference type="ARBA" id="ARBA00022723"/>
    </source>
</evidence>
<keyword evidence="9" id="KW-1185">Reference proteome</keyword>
<keyword evidence="4" id="KW-0804">Transcription</keyword>
<dbReference type="STRING" id="694573.A0A194US14"/>
<dbReference type="InterPro" id="IPR050815">
    <property type="entry name" value="TF_fung"/>
</dbReference>
<evidence type="ECO:0000313" key="9">
    <source>
        <dbReference type="Proteomes" id="UP000078576"/>
    </source>
</evidence>
<dbReference type="EMBL" id="KN714673">
    <property type="protein sequence ID" value="KUI54438.1"/>
    <property type="molecule type" value="Genomic_DNA"/>
</dbReference>
<evidence type="ECO:0000256" key="6">
    <source>
        <dbReference type="SAM" id="MobiDB-lite"/>
    </source>
</evidence>
<dbReference type="OrthoDB" id="4685598at2759"/>
<dbReference type="SMART" id="SM00906">
    <property type="entry name" value="Fungal_trans"/>
    <property type="match status" value="1"/>
</dbReference>
<evidence type="ECO:0000259" key="7">
    <source>
        <dbReference type="PROSITE" id="PS50048"/>
    </source>
</evidence>
<reference evidence="9" key="1">
    <citation type="submission" date="2014-12" db="EMBL/GenBank/DDBJ databases">
        <title>Genome Sequence of Valsa Canker Pathogens Uncovers a Specific Adaption of Colonization on Woody Bark.</title>
        <authorList>
            <person name="Yin Z."/>
            <person name="Liu H."/>
            <person name="Gao X."/>
            <person name="Li Z."/>
            <person name="Song N."/>
            <person name="Ke X."/>
            <person name="Dai Q."/>
            <person name="Wu Y."/>
            <person name="Sun Y."/>
            <person name="Xu J.-R."/>
            <person name="Kang Z.K."/>
            <person name="Wang L."/>
            <person name="Huang L."/>
        </authorList>
    </citation>
    <scope>NUCLEOTIDE SEQUENCE [LARGE SCALE GENOMIC DNA]</scope>
    <source>
        <strain evidence="9">SXYL134</strain>
    </source>
</reference>
<comment type="subcellular location">
    <subcellularLocation>
        <location evidence="1">Nucleus</location>
    </subcellularLocation>
</comment>
<feature type="domain" description="Zn(2)-C6 fungal-type" evidence="7">
    <location>
        <begin position="136"/>
        <end position="166"/>
    </location>
</feature>
<dbReference type="PRINTS" id="PR00755">
    <property type="entry name" value="AFLATOXINBRP"/>
</dbReference>
<dbReference type="SMART" id="SM00066">
    <property type="entry name" value="GAL4"/>
    <property type="match status" value="2"/>
</dbReference>
<sequence length="909" mass="101186">MDDSTGTLPATATAGAPGAPGSTAALSSSFPSSSSDNPTYIFGQSVTHLEQSTTAKRRRTAAPSDGCTTCRLRKVKCSGKQAVSNGSCANCARLELACSFVSAEAQNNQGPGKVSRIAPSRDRTEAGTVRKRAQRACRECHAHKTKCSGDLPRCKRCQANELICEYTPSKRKFTHAPGSQSVEIQDDVPDFELRADLPPVEDETKQVISPTTFSGSSGFTPQTRRSSIVEQLYGEDILAKQDIVLRHFDVFFRLWIPLPCMGILEMGPTFIEIEEKRLHPIIAAAVCATTAHIVRPGQIRIPFADRCADQVDFYLFRNMDSFLRQDAHENLIILVCAIYHFWHGGHMSKVWMYMGLAARLITALQLNWDGAGESPIKQERNRRLVWVVYILDRLLAGGFDEHLVLRDGDMHIKLPVANDDLLQTSNLSPALQMSMPAGQGGPHQETQKLSLDGYHLRLHRIRHQILGVTKRLASPPTPHPRRPRLEASQVIRLVNGLQNQLISFSQSLPEDLKLSDASISSYINSVDGPSFVMLHTLFWLLHVDLYRFSIPGIREEATAELSMQLPKEFVIKSQKQAVGYAVSLARFWRTLQSHVTKRAPGDGTERLITVDQSFAIYITHTTKILLAARQHQLFSNLEDSTAPLVRQEPVDDAALQALIESNMQLYSPFSYFFPRINEITQDIREAVANFRHNNRSDRPELIGMPAVRAPETVRLPGPHYVLENALVQRESDHDDRERERRRNKSAADIWFRSKKKSHDETPITPPIVVPEAPPVPIMGVPEIPLWLAEARGCDPLPDMPWQEDHTQEGQSWMTSQAGVGMGFGNSYLFDGSWPTSQPGYYDMIPNDPTPGFNQPFDHSGGPPILYERAKGLPSAAVPPALHGGNDRRGVYDRDAGAQLPYPAHIGHYG</sequence>
<feature type="region of interest" description="Disordered" evidence="6">
    <location>
        <begin position="109"/>
        <end position="128"/>
    </location>
</feature>
<organism evidence="8 9">
    <name type="scientific">Cytospora mali</name>
    <name type="common">Apple Valsa canker fungus</name>
    <name type="synonym">Valsa mali</name>
    <dbReference type="NCBI Taxonomy" id="578113"/>
    <lineage>
        <taxon>Eukaryota</taxon>
        <taxon>Fungi</taxon>
        <taxon>Dikarya</taxon>
        <taxon>Ascomycota</taxon>
        <taxon>Pezizomycotina</taxon>
        <taxon>Sordariomycetes</taxon>
        <taxon>Sordariomycetidae</taxon>
        <taxon>Diaporthales</taxon>
        <taxon>Cytosporaceae</taxon>
        <taxon>Cytospora</taxon>
    </lineage>
</organism>
<dbReference type="GO" id="GO:0003677">
    <property type="term" value="F:DNA binding"/>
    <property type="evidence" value="ECO:0007669"/>
    <property type="project" value="InterPro"/>
</dbReference>
<dbReference type="PANTHER" id="PTHR47338:SF7">
    <property type="entry name" value="ZN(II)2CYS6 TRANSCRIPTION FACTOR (EUROFUNG)"/>
    <property type="match status" value="1"/>
</dbReference>
<evidence type="ECO:0000313" key="8">
    <source>
        <dbReference type="EMBL" id="KUI54438.1"/>
    </source>
</evidence>
<dbReference type="Pfam" id="PF00172">
    <property type="entry name" value="Zn_clus"/>
    <property type="match status" value="2"/>
</dbReference>
<evidence type="ECO:0000256" key="5">
    <source>
        <dbReference type="ARBA" id="ARBA00023242"/>
    </source>
</evidence>
<proteinExistence type="predicted"/>
<dbReference type="SUPFAM" id="SSF57701">
    <property type="entry name" value="Zn2/Cys6 DNA-binding domain"/>
    <property type="match status" value="2"/>
</dbReference>
<dbReference type="AlphaFoldDB" id="A0A194US14"/>
<dbReference type="GO" id="GO:0006351">
    <property type="term" value="P:DNA-templated transcription"/>
    <property type="evidence" value="ECO:0007669"/>
    <property type="project" value="InterPro"/>
</dbReference>
<dbReference type="InterPro" id="IPR036864">
    <property type="entry name" value="Zn2-C6_fun-type_DNA-bd_sf"/>
</dbReference>
<dbReference type="Gene3D" id="4.10.240.10">
    <property type="entry name" value="Zn(2)-C6 fungal-type DNA-binding domain"/>
    <property type="match status" value="2"/>
</dbReference>
<dbReference type="Proteomes" id="UP000078576">
    <property type="component" value="Unassembled WGS sequence"/>
</dbReference>
<gene>
    <name evidence="8" type="ORF">VP1G_01727</name>
</gene>
<dbReference type="InterPro" id="IPR001138">
    <property type="entry name" value="Zn2Cys6_DnaBD"/>
</dbReference>